<reference evidence="4 5" key="1">
    <citation type="journal article" date="2013" name="Genome Announc.">
        <title>Draft genome sequence of MKD8, a conjugal recipient Mycobacterium smegmatis strain.</title>
        <authorList>
            <person name="Gray T.A."/>
            <person name="Palumbo M.J."/>
            <person name="Derbyshire K.M."/>
        </authorList>
    </citation>
    <scope>NUCLEOTIDE SEQUENCE [LARGE SCALE GENOMIC DNA]</scope>
    <source>
        <strain evidence="4 5">MKD8</strain>
    </source>
</reference>
<dbReference type="EMBL" id="CP027541">
    <property type="protein sequence ID" value="AWT52304.1"/>
    <property type="molecule type" value="Genomic_DNA"/>
</dbReference>
<name>A0A2U9PKM4_MYCSE</name>
<dbReference type="InterPro" id="IPR001647">
    <property type="entry name" value="HTH_TetR"/>
</dbReference>
<dbReference type="SUPFAM" id="SSF46689">
    <property type="entry name" value="Homeodomain-like"/>
    <property type="match status" value="1"/>
</dbReference>
<dbReference type="Proteomes" id="UP000011200">
    <property type="component" value="Chromosome"/>
</dbReference>
<evidence type="ECO:0000313" key="5">
    <source>
        <dbReference type="Proteomes" id="UP000011200"/>
    </source>
</evidence>
<evidence type="ECO:0000256" key="1">
    <source>
        <dbReference type="ARBA" id="ARBA00023125"/>
    </source>
</evidence>
<dbReference type="GO" id="GO:0003677">
    <property type="term" value="F:DNA binding"/>
    <property type="evidence" value="ECO:0007669"/>
    <property type="project" value="UniProtKB-UniRule"/>
</dbReference>
<evidence type="ECO:0000259" key="3">
    <source>
        <dbReference type="PROSITE" id="PS50977"/>
    </source>
</evidence>
<dbReference type="PANTHER" id="PTHR30328">
    <property type="entry name" value="TRANSCRIPTIONAL REPRESSOR"/>
    <property type="match status" value="1"/>
</dbReference>
<reference evidence="5" key="2">
    <citation type="submission" date="2018-03" db="EMBL/GenBank/DDBJ databases">
        <authorList>
            <person name="Derbyshire K."/>
            <person name="Gray T.A."/>
            <person name="Champion M."/>
        </authorList>
    </citation>
    <scope>NUCLEOTIDE SEQUENCE [LARGE SCALE GENOMIC DNA]</scope>
    <source>
        <strain evidence="5">MKD8</strain>
    </source>
</reference>
<dbReference type="Gene3D" id="1.10.357.10">
    <property type="entry name" value="Tetracycline Repressor, domain 2"/>
    <property type="match status" value="1"/>
</dbReference>
<feature type="domain" description="HTH tetR-type" evidence="3">
    <location>
        <begin position="6"/>
        <end position="66"/>
    </location>
</feature>
<dbReference type="AlphaFoldDB" id="A0A2U9PKM4"/>
<dbReference type="Pfam" id="PF00440">
    <property type="entry name" value="TetR_N"/>
    <property type="match status" value="1"/>
</dbReference>
<protein>
    <submittedName>
        <fullName evidence="4">TetR family protein regulatory protein</fullName>
    </submittedName>
</protein>
<dbReference type="RefSeq" id="WP_003892688.1">
    <property type="nucleotide sequence ID" value="NZ_CP027541.1"/>
</dbReference>
<feature type="DNA-binding region" description="H-T-H motif" evidence="2">
    <location>
        <begin position="29"/>
        <end position="48"/>
    </location>
</feature>
<organism evidence="4 5">
    <name type="scientific">Mycolicibacterium smegmatis (strain MKD8)</name>
    <name type="common">Mycobacterium smegmatis</name>
    <dbReference type="NCBI Taxonomy" id="1214915"/>
    <lineage>
        <taxon>Bacteria</taxon>
        <taxon>Bacillati</taxon>
        <taxon>Actinomycetota</taxon>
        <taxon>Actinomycetes</taxon>
        <taxon>Mycobacteriales</taxon>
        <taxon>Mycobacteriaceae</taxon>
        <taxon>Mycolicibacterium</taxon>
    </lineage>
</organism>
<accession>A0A2U9PKM4</accession>
<dbReference type="SUPFAM" id="SSF48498">
    <property type="entry name" value="Tetracyclin repressor-like, C-terminal domain"/>
    <property type="match status" value="1"/>
</dbReference>
<dbReference type="GO" id="GO:0006355">
    <property type="term" value="P:regulation of DNA-templated transcription"/>
    <property type="evidence" value="ECO:0007669"/>
    <property type="project" value="UniProtKB-ARBA"/>
</dbReference>
<dbReference type="PRINTS" id="PR00455">
    <property type="entry name" value="HTHTETR"/>
</dbReference>
<proteinExistence type="predicted"/>
<dbReference type="PROSITE" id="PS50977">
    <property type="entry name" value="HTH_TETR_2"/>
    <property type="match status" value="1"/>
</dbReference>
<dbReference type="InterPro" id="IPR036271">
    <property type="entry name" value="Tet_transcr_reg_TetR-rel_C_sf"/>
</dbReference>
<dbReference type="InterPro" id="IPR009057">
    <property type="entry name" value="Homeodomain-like_sf"/>
</dbReference>
<gene>
    <name evidence="4" type="ORF">D806_013160</name>
</gene>
<sequence>MAWDTARTKQKLLDAAVHEFSEHGPLGARVDRVASRAGVNKERIYQYFGSKQNLFSAVLEQEMIKLAAAVPLTPELAHDLGEFSGRIYDYHREYPHYLRLLLWEGLDRNPLDGNPPAARDERAEHYAGDRRVVALAQADKTLRDDVAPAYLLYVARSMAAWWLAVPAAIDLMLGTTVAGEGPEVRRKALVTLVNDAVRYRKS</sequence>
<evidence type="ECO:0000313" key="4">
    <source>
        <dbReference type="EMBL" id="AWT52304.1"/>
    </source>
</evidence>
<dbReference type="InterPro" id="IPR050109">
    <property type="entry name" value="HTH-type_TetR-like_transc_reg"/>
</dbReference>
<dbReference type="Pfam" id="PF17926">
    <property type="entry name" value="TetR_C_21"/>
    <property type="match status" value="1"/>
</dbReference>
<dbReference type="InterPro" id="IPR041467">
    <property type="entry name" value="Sco4008_C"/>
</dbReference>
<keyword evidence="1 2" id="KW-0238">DNA-binding</keyword>
<evidence type="ECO:0000256" key="2">
    <source>
        <dbReference type="PROSITE-ProRule" id="PRU00335"/>
    </source>
</evidence>
<dbReference type="PANTHER" id="PTHR30328:SF54">
    <property type="entry name" value="HTH-TYPE TRANSCRIPTIONAL REPRESSOR SCO4008"/>
    <property type="match status" value="1"/>
</dbReference>